<evidence type="ECO:0000256" key="1">
    <source>
        <dbReference type="SAM" id="SignalP"/>
    </source>
</evidence>
<dbReference type="Proteomes" id="UP000035681">
    <property type="component" value="Unplaced"/>
</dbReference>
<evidence type="ECO:0000313" key="4">
    <source>
        <dbReference type="WBParaSite" id="TCONS_00012571.p1"/>
    </source>
</evidence>
<evidence type="ECO:0000313" key="3">
    <source>
        <dbReference type="WBParaSite" id="SSTP_0000272200.1"/>
    </source>
</evidence>
<name>A0A0K0DZR0_STRER</name>
<evidence type="ECO:0000313" key="2">
    <source>
        <dbReference type="Proteomes" id="UP000035681"/>
    </source>
</evidence>
<dbReference type="AlphaFoldDB" id="A0A0K0DZR0"/>
<dbReference type="WBParaSite" id="SSTP_0000272200.1">
    <property type="protein sequence ID" value="SSTP_0000272200.1"/>
    <property type="gene ID" value="SSTP_0000272200"/>
</dbReference>
<feature type="chain" id="PRO_5005327208" evidence="1">
    <location>
        <begin position="17"/>
        <end position="178"/>
    </location>
</feature>
<feature type="signal peptide" evidence="1">
    <location>
        <begin position="1"/>
        <end position="16"/>
    </location>
</feature>
<keyword evidence="1" id="KW-0732">Signal</keyword>
<dbReference type="WBParaSite" id="TCONS_00012571.p1">
    <property type="protein sequence ID" value="TCONS_00012571.p1"/>
    <property type="gene ID" value="XLOC_008231"/>
</dbReference>
<organism evidence="3">
    <name type="scientific">Strongyloides stercoralis</name>
    <name type="common">Threadworm</name>
    <dbReference type="NCBI Taxonomy" id="6248"/>
    <lineage>
        <taxon>Eukaryota</taxon>
        <taxon>Metazoa</taxon>
        <taxon>Ecdysozoa</taxon>
        <taxon>Nematoda</taxon>
        <taxon>Chromadorea</taxon>
        <taxon>Rhabditida</taxon>
        <taxon>Tylenchina</taxon>
        <taxon>Panagrolaimomorpha</taxon>
        <taxon>Strongyloidoidea</taxon>
        <taxon>Strongyloididae</taxon>
        <taxon>Strongyloides</taxon>
    </lineage>
</organism>
<reference evidence="3" key="1">
    <citation type="submission" date="2015-08" db="UniProtKB">
        <authorList>
            <consortium name="WormBaseParasite"/>
        </authorList>
    </citation>
    <scope>IDENTIFICATION</scope>
</reference>
<protein>
    <submittedName>
        <fullName evidence="3 4">Uncharacterized protein</fullName>
    </submittedName>
</protein>
<proteinExistence type="predicted"/>
<accession>A0A0K0DZR0</accession>
<keyword evidence="2" id="KW-1185">Reference proteome</keyword>
<sequence>MKIIILLLFYSILCLTWNIDDYLTDCWGNECRDNVDFLQKMPIFKGDENKYVHISYKTLENGLIVFGPVIPFEGVEYCMLYVDEGRTIKECQQTRIFNRNSFDSGNCIFSFNKNEVAYKLESRLGRIPVQILFENDYYYGYLDKYTNCVYFPDVYNYKPHIISLDKIEKYITYLHCRT</sequence>